<evidence type="ECO:0000313" key="2">
    <source>
        <dbReference type="Proteomes" id="UP001174934"/>
    </source>
</evidence>
<sequence>MWQFMFLFLPFLFLFLFLVFDICFCFVLSLNLRGNDLVRERGARGGCKANRGLVRSLAIFLRREMFFEGSCGTYDTPSRRNEWTYAY</sequence>
<dbReference type="Proteomes" id="UP001174934">
    <property type="component" value="Unassembled WGS sequence"/>
</dbReference>
<protein>
    <submittedName>
        <fullName evidence="1">Uncharacterized protein</fullName>
    </submittedName>
</protein>
<evidence type="ECO:0000313" key="1">
    <source>
        <dbReference type="EMBL" id="KAK0621275.1"/>
    </source>
</evidence>
<name>A0AA40C192_9PEZI</name>
<dbReference type="EMBL" id="JAULSR010000004">
    <property type="protein sequence ID" value="KAK0621275.1"/>
    <property type="molecule type" value="Genomic_DNA"/>
</dbReference>
<gene>
    <name evidence="1" type="ORF">B0T17DRAFT_533479</name>
</gene>
<proteinExistence type="predicted"/>
<organism evidence="1 2">
    <name type="scientific">Bombardia bombarda</name>
    <dbReference type="NCBI Taxonomy" id="252184"/>
    <lineage>
        <taxon>Eukaryota</taxon>
        <taxon>Fungi</taxon>
        <taxon>Dikarya</taxon>
        <taxon>Ascomycota</taxon>
        <taxon>Pezizomycotina</taxon>
        <taxon>Sordariomycetes</taxon>
        <taxon>Sordariomycetidae</taxon>
        <taxon>Sordariales</taxon>
        <taxon>Lasiosphaeriaceae</taxon>
        <taxon>Bombardia</taxon>
    </lineage>
</organism>
<keyword evidence="2" id="KW-1185">Reference proteome</keyword>
<comment type="caution">
    <text evidence="1">The sequence shown here is derived from an EMBL/GenBank/DDBJ whole genome shotgun (WGS) entry which is preliminary data.</text>
</comment>
<dbReference type="AlphaFoldDB" id="A0AA40C192"/>
<accession>A0AA40C192</accession>
<reference evidence="1" key="1">
    <citation type="submission" date="2023-06" db="EMBL/GenBank/DDBJ databases">
        <title>Genome-scale phylogeny and comparative genomics of the fungal order Sordariales.</title>
        <authorList>
            <consortium name="Lawrence Berkeley National Laboratory"/>
            <person name="Hensen N."/>
            <person name="Bonometti L."/>
            <person name="Westerberg I."/>
            <person name="Brannstrom I.O."/>
            <person name="Guillou S."/>
            <person name="Cros-Aarteil S."/>
            <person name="Calhoun S."/>
            <person name="Haridas S."/>
            <person name="Kuo A."/>
            <person name="Mondo S."/>
            <person name="Pangilinan J."/>
            <person name="Riley R."/>
            <person name="LaButti K."/>
            <person name="Andreopoulos B."/>
            <person name="Lipzen A."/>
            <person name="Chen C."/>
            <person name="Yanf M."/>
            <person name="Daum C."/>
            <person name="Ng V."/>
            <person name="Clum A."/>
            <person name="Steindorff A."/>
            <person name="Ohm R."/>
            <person name="Martin F."/>
            <person name="Silar P."/>
            <person name="Natvig D."/>
            <person name="Lalanne C."/>
            <person name="Gautier V."/>
            <person name="Ament-velasquez S.L."/>
            <person name="Kruys A."/>
            <person name="Hutchinson M.I."/>
            <person name="Powell A.J."/>
            <person name="Barry K."/>
            <person name="Miller A.N."/>
            <person name="Grigoriev I.V."/>
            <person name="Debuchy R."/>
            <person name="Gladieux P."/>
            <person name="Thoren M.H."/>
            <person name="Johannesson H."/>
        </authorList>
    </citation>
    <scope>NUCLEOTIDE SEQUENCE</scope>
    <source>
        <strain evidence="1">SMH3391-2</strain>
    </source>
</reference>